<sequence length="161" mass="17675">MIKIVTFRVACFFWLILVASSCGFTPVYGTASKASAAFADLVVAPPEGDRANYLFVVAMENRVGRNPAGSKLLQHDIFLTETGLNSEGQRFQLIGRVNYKVVSLEDSRLLFEGSQDSFVTFSADGILLTSKTQNARERLMSILADKVTAELMIAFSKPLVE</sequence>
<evidence type="ECO:0000313" key="3">
    <source>
        <dbReference type="Proteomes" id="UP000809337"/>
    </source>
</evidence>
<keyword evidence="1" id="KW-0732">Signal</keyword>
<feature type="chain" id="PRO_5040470854" description="Lipopolysaccharide-assembly" evidence="1">
    <location>
        <begin position="24"/>
        <end position="161"/>
    </location>
</feature>
<evidence type="ECO:0000256" key="1">
    <source>
        <dbReference type="SAM" id="SignalP"/>
    </source>
</evidence>
<gene>
    <name evidence="2" type="ORF">JQX14_24400</name>
</gene>
<organism evidence="2 3">
    <name type="scientific">Pseudosulfitobacter pseudonitzschiae</name>
    <dbReference type="NCBI Taxonomy" id="1402135"/>
    <lineage>
        <taxon>Bacteria</taxon>
        <taxon>Pseudomonadati</taxon>
        <taxon>Pseudomonadota</taxon>
        <taxon>Alphaproteobacteria</taxon>
        <taxon>Rhodobacterales</taxon>
        <taxon>Roseobacteraceae</taxon>
        <taxon>Pseudosulfitobacter</taxon>
    </lineage>
</organism>
<dbReference type="Gene3D" id="3.30.160.150">
    <property type="entry name" value="Lipoprotein like domain"/>
    <property type="match status" value="1"/>
</dbReference>
<reference evidence="2" key="1">
    <citation type="submission" date="2021-01" db="EMBL/GenBank/DDBJ databases">
        <title>Diatom-associated Roseobacters Show Island Model of Population Structure.</title>
        <authorList>
            <person name="Qu L."/>
            <person name="Feng X."/>
            <person name="Chen Y."/>
            <person name="Li L."/>
            <person name="Wang X."/>
            <person name="Hu Z."/>
            <person name="Wang H."/>
            <person name="Luo H."/>
        </authorList>
    </citation>
    <scope>NUCLEOTIDE SEQUENCE</scope>
    <source>
        <strain evidence="2">SM26-45</strain>
    </source>
</reference>
<protein>
    <recommendedName>
        <fullName evidence="4">Lipopolysaccharide-assembly</fullName>
    </recommendedName>
</protein>
<dbReference type="PROSITE" id="PS51257">
    <property type="entry name" value="PROKAR_LIPOPROTEIN"/>
    <property type="match status" value="1"/>
</dbReference>
<dbReference type="AlphaFoldDB" id="A0A9Q2NTS9"/>
<name>A0A9Q2NTS9_9RHOB</name>
<feature type="signal peptide" evidence="1">
    <location>
        <begin position="1"/>
        <end position="23"/>
    </location>
</feature>
<dbReference type="EMBL" id="JAFBWN010000054">
    <property type="protein sequence ID" value="MBM2357688.1"/>
    <property type="molecule type" value="Genomic_DNA"/>
</dbReference>
<evidence type="ECO:0000313" key="2">
    <source>
        <dbReference type="EMBL" id="MBM2357688.1"/>
    </source>
</evidence>
<accession>A0A9Q2NTS9</accession>
<proteinExistence type="predicted"/>
<dbReference type="Proteomes" id="UP000809337">
    <property type="component" value="Unassembled WGS sequence"/>
</dbReference>
<evidence type="ECO:0008006" key="4">
    <source>
        <dbReference type="Google" id="ProtNLM"/>
    </source>
</evidence>
<dbReference type="RefSeq" id="WP_231036644.1">
    <property type="nucleotide sequence ID" value="NZ_JAJNGX010000057.1"/>
</dbReference>
<comment type="caution">
    <text evidence="2">The sequence shown here is derived from an EMBL/GenBank/DDBJ whole genome shotgun (WGS) entry which is preliminary data.</text>
</comment>